<comment type="caution">
    <text evidence="1">The sequence shown here is derived from an EMBL/GenBank/DDBJ whole genome shotgun (WGS) entry which is preliminary data.</text>
</comment>
<proteinExistence type="predicted"/>
<dbReference type="InterPro" id="IPR006439">
    <property type="entry name" value="HAD-SF_hydro_IA"/>
</dbReference>
<evidence type="ECO:0000313" key="2">
    <source>
        <dbReference type="Proteomes" id="UP000663879"/>
    </source>
</evidence>
<dbReference type="InterPro" id="IPR023214">
    <property type="entry name" value="HAD_sf"/>
</dbReference>
<dbReference type="PANTHER" id="PTHR46191">
    <property type="match status" value="1"/>
</dbReference>
<dbReference type="OrthoDB" id="444127at2759"/>
<evidence type="ECO:0008006" key="3">
    <source>
        <dbReference type="Google" id="ProtNLM"/>
    </source>
</evidence>
<protein>
    <recommendedName>
        <fullName evidence="3">Haloacid dehalogenase-like hydrolase domain-containing protein 3</fullName>
    </recommendedName>
</protein>
<dbReference type="SFLD" id="SFLDS00003">
    <property type="entry name" value="Haloacid_Dehalogenase"/>
    <property type="match status" value="1"/>
</dbReference>
<reference evidence="1" key="1">
    <citation type="submission" date="2021-02" db="EMBL/GenBank/DDBJ databases">
        <authorList>
            <person name="Nowell W R."/>
        </authorList>
    </citation>
    <scope>NUCLEOTIDE SEQUENCE</scope>
    <source>
        <strain evidence="1">Ploen Becks lab</strain>
    </source>
</reference>
<dbReference type="InterPro" id="IPR051828">
    <property type="entry name" value="HAD-like_hydrolase_domain"/>
</dbReference>
<dbReference type="GO" id="GO:0005634">
    <property type="term" value="C:nucleus"/>
    <property type="evidence" value="ECO:0007669"/>
    <property type="project" value="TreeGrafter"/>
</dbReference>
<accession>A0A814JQK5</accession>
<evidence type="ECO:0000313" key="1">
    <source>
        <dbReference type="EMBL" id="CAF1041011.1"/>
    </source>
</evidence>
<dbReference type="AlphaFoldDB" id="A0A814JQK5"/>
<gene>
    <name evidence="1" type="ORF">OXX778_LOCUS18349</name>
</gene>
<sequence>MVIKCITFDITNTLIRVASGGNVALHYSNIIHKKIDNNYNLNIDLANQNFRKFFKLENSIRPGYGFSKGMNSRDWWANIVKNVIKADLDCKNKSNIFDEKKLDSISNIIFDEFVKAEYWEKYSNCDSVLTELKNTMNVKLGVISNFDERLYLIMKNLNLDCYFDFVCIPSNSQGFAKPSSEIFTNALIKSGCQNESEILHVGDNYDLDYKPARDSNFNSILLKHCTSQNEKLSLLKNQPENVRQSLVFDLDEFLTKLRNNNLKNFI</sequence>
<dbReference type="EMBL" id="CAJNOC010005047">
    <property type="protein sequence ID" value="CAF1041011.1"/>
    <property type="molecule type" value="Genomic_DNA"/>
</dbReference>
<dbReference type="SUPFAM" id="SSF56784">
    <property type="entry name" value="HAD-like"/>
    <property type="match status" value="1"/>
</dbReference>
<dbReference type="PANTHER" id="PTHR46191:SF2">
    <property type="entry name" value="HALOACID DEHALOGENASE-LIKE HYDROLASE DOMAIN-CONTAINING PROTEIN 3"/>
    <property type="match status" value="1"/>
</dbReference>
<dbReference type="InterPro" id="IPR044924">
    <property type="entry name" value="HAD-SF_hydro_IA_REG-2-like_cap"/>
</dbReference>
<dbReference type="Gene3D" id="3.40.50.1000">
    <property type="entry name" value="HAD superfamily/HAD-like"/>
    <property type="match status" value="1"/>
</dbReference>
<dbReference type="Gene3D" id="1.10.150.720">
    <property type="entry name" value="Haloacid dehalogenase-like hydrolase"/>
    <property type="match status" value="1"/>
</dbReference>
<dbReference type="NCBIfam" id="TIGR01549">
    <property type="entry name" value="HAD-SF-IA-v1"/>
    <property type="match status" value="1"/>
</dbReference>
<dbReference type="Proteomes" id="UP000663879">
    <property type="component" value="Unassembled WGS sequence"/>
</dbReference>
<organism evidence="1 2">
    <name type="scientific">Brachionus calyciflorus</name>
    <dbReference type="NCBI Taxonomy" id="104777"/>
    <lineage>
        <taxon>Eukaryota</taxon>
        <taxon>Metazoa</taxon>
        <taxon>Spiralia</taxon>
        <taxon>Gnathifera</taxon>
        <taxon>Rotifera</taxon>
        <taxon>Eurotatoria</taxon>
        <taxon>Monogononta</taxon>
        <taxon>Pseudotrocha</taxon>
        <taxon>Ploima</taxon>
        <taxon>Brachionidae</taxon>
        <taxon>Brachionus</taxon>
    </lineage>
</organism>
<dbReference type="Pfam" id="PF00702">
    <property type="entry name" value="Hydrolase"/>
    <property type="match status" value="1"/>
</dbReference>
<dbReference type="InterPro" id="IPR036412">
    <property type="entry name" value="HAD-like_sf"/>
</dbReference>
<dbReference type="SFLD" id="SFLDG01129">
    <property type="entry name" value="C1.5:_HAD__Beta-PGM__Phosphata"/>
    <property type="match status" value="1"/>
</dbReference>
<keyword evidence="2" id="KW-1185">Reference proteome</keyword>
<name>A0A814JQK5_9BILA</name>